<dbReference type="Proteomes" id="UP000054549">
    <property type="component" value="Unassembled WGS sequence"/>
</dbReference>
<reference evidence="2 3" key="1">
    <citation type="submission" date="2014-04" db="EMBL/GenBank/DDBJ databases">
        <title>Evolutionary Origins and Diversification of the Mycorrhizal Mutualists.</title>
        <authorList>
            <consortium name="DOE Joint Genome Institute"/>
            <consortium name="Mycorrhizal Genomics Consortium"/>
            <person name="Kohler A."/>
            <person name="Kuo A."/>
            <person name="Nagy L.G."/>
            <person name="Floudas D."/>
            <person name="Copeland A."/>
            <person name="Barry K.W."/>
            <person name="Cichocki N."/>
            <person name="Veneault-Fourrey C."/>
            <person name="LaButti K."/>
            <person name="Lindquist E.A."/>
            <person name="Lipzen A."/>
            <person name="Lundell T."/>
            <person name="Morin E."/>
            <person name="Murat C."/>
            <person name="Riley R."/>
            <person name="Ohm R."/>
            <person name="Sun H."/>
            <person name="Tunlid A."/>
            <person name="Henrissat B."/>
            <person name="Grigoriev I.V."/>
            <person name="Hibbett D.S."/>
            <person name="Martin F."/>
        </authorList>
    </citation>
    <scope>NUCLEOTIDE SEQUENCE [LARGE SCALE GENOMIC DNA]</scope>
    <source>
        <strain evidence="2 3">Koide BX008</strain>
    </source>
</reference>
<dbReference type="InParanoid" id="A0A0C2X515"/>
<protein>
    <submittedName>
        <fullName evidence="2">Uncharacterized protein</fullName>
    </submittedName>
</protein>
<evidence type="ECO:0000313" key="3">
    <source>
        <dbReference type="Proteomes" id="UP000054549"/>
    </source>
</evidence>
<name>A0A0C2X515_AMAMK</name>
<dbReference type="AlphaFoldDB" id="A0A0C2X515"/>
<feature type="region of interest" description="Disordered" evidence="1">
    <location>
        <begin position="58"/>
        <end position="85"/>
    </location>
</feature>
<organism evidence="2 3">
    <name type="scientific">Amanita muscaria (strain Koide BX008)</name>
    <dbReference type="NCBI Taxonomy" id="946122"/>
    <lineage>
        <taxon>Eukaryota</taxon>
        <taxon>Fungi</taxon>
        <taxon>Dikarya</taxon>
        <taxon>Basidiomycota</taxon>
        <taxon>Agaricomycotina</taxon>
        <taxon>Agaricomycetes</taxon>
        <taxon>Agaricomycetidae</taxon>
        <taxon>Agaricales</taxon>
        <taxon>Pluteineae</taxon>
        <taxon>Amanitaceae</taxon>
        <taxon>Amanita</taxon>
    </lineage>
</organism>
<dbReference type="HOGENOM" id="CLU_2512186_0_0_1"/>
<evidence type="ECO:0000313" key="2">
    <source>
        <dbReference type="EMBL" id="KIL69362.1"/>
    </source>
</evidence>
<accession>A0A0C2X515</accession>
<dbReference type="EMBL" id="KN818226">
    <property type="protein sequence ID" value="KIL69362.1"/>
    <property type="molecule type" value="Genomic_DNA"/>
</dbReference>
<evidence type="ECO:0000256" key="1">
    <source>
        <dbReference type="SAM" id="MobiDB-lite"/>
    </source>
</evidence>
<sequence length="85" mass="9530">MGGVDKGLKNTCMVAQIDSEVKEKLPRPRAAIPQGRLAQDAIRNAYFIICQRPDGTVQQRKRQRVPTCGRRREHDGDISQSVSII</sequence>
<keyword evidence="3" id="KW-1185">Reference proteome</keyword>
<proteinExistence type="predicted"/>
<gene>
    <name evidence="2" type="ORF">M378DRAFT_157623</name>
</gene>